<feature type="compositionally biased region" description="Basic and acidic residues" evidence="1">
    <location>
        <begin position="1"/>
        <end position="19"/>
    </location>
</feature>
<dbReference type="GO" id="GO:0005829">
    <property type="term" value="C:cytosol"/>
    <property type="evidence" value="ECO:0007669"/>
    <property type="project" value="TreeGrafter"/>
</dbReference>
<feature type="compositionally biased region" description="Low complexity" evidence="1">
    <location>
        <begin position="409"/>
        <end position="453"/>
    </location>
</feature>
<dbReference type="InterPro" id="IPR006073">
    <property type="entry name" value="GTP-bd"/>
</dbReference>
<accession>A0A8J3J2G8</accession>
<feature type="compositionally biased region" description="Basic residues" evidence="1">
    <location>
        <begin position="70"/>
        <end position="79"/>
    </location>
</feature>
<gene>
    <name evidence="4" type="ORF">Aru02nite_42390</name>
</gene>
<organism evidence="4 5">
    <name type="scientific">Actinocatenispora rupis</name>
    <dbReference type="NCBI Taxonomy" id="519421"/>
    <lineage>
        <taxon>Bacteria</taxon>
        <taxon>Bacillati</taxon>
        <taxon>Actinomycetota</taxon>
        <taxon>Actinomycetes</taxon>
        <taxon>Micromonosporales</taxon>
        <taxon>Micromonosporaceae</taxon>
        <taxon>Actinocatenispora</taxon>
    </lineage>
</organism>
<sequence>MIRPDSAARRDAGDSDADVKAWLQQLASDDPIDPDDAPAPAAADSTGGVPEAGGAAQDGPSDDAAPPARRGWRARRASRRAANEARSQETTDQPDTGAADDAHGTADQPGGTAGRAGAVAAPDGEVAGRDDADASGTPGGVAGADHPAGRPRGAAARSAAPDPAGTTSGHAGGAAGHGDGATSRTTGAARRDGVAGQGGTSHGIDASGEADTATGGAGQGGPTGNAGGVPGRGDGTADHTTAGQGDATGHVFDTPEHGIGTARNAGGTADHDIGAAGNATRKPEHGVGAARNGGPAEHGVGAARNASRTPEDGIGAAGHVGGAVEQGGDAGGNGAEPGGTQAAVHEAGGSDAAAGRKGARRAPGTRRASSTRKPSTARKPARTRDGQADEHVLPTGRAETGEIPRVTEPADAGAAPTQTAPQPAQTAPLPAETTALPAEAEAARHAASAGGAHRAPDRRRAPAGPPADGTRGVAARLAALSEFVSAAEERVPARQLAAARELVGRAGERLELTDQYTVVVLAGTTGSGKSSLFNALSGLDLSRVGVRRPTTGELHACVWDPDGAEELLDWLGVPERRRTVRESVLDGDAQKALRGLVLLDLPDFDSIEEAHRAEVDRLVGVVDLVIWVVDPQKYADRTLHEKYLSPLVARESSTAVVLNQIDKLTPDDAQQCAADLGRLLVEDGLRATPLHLTSARTRAGVAELRGVLASAVSDRQASVRRIEADLAAVSGGLAELTGPDGTDALAAEERAGAELPDRLAELAGVPGLLDTSEQDFRRRGRRATGWLFVRWALGGRDPSRQLEQERYDLDWLEDPATKRAAARPVPAAGSAERRASRRLGLTGVLRGYLDAAAGTLPATWLGAARTAVATHASALVERLSRLASRARATRPGWWLGMTVAQWVLGGCAVAGGLWLLAAALAEPMGWPTVPTPYELPLLLLLGGLGLGVLLALVSVPLVRAGAREYRRTTEADLRQAVADAATECVRGPVRTELSAYERARAALRNVHSGQ</sequence>
<dbReference type="Proteomes" id="UP000612808">
    <property type="component" value="Unassembled WGS sequence"/>
</dbReference>
<feature type="transmembrane region" description="Helical" evidence="2">
    <location>
        <begin position="937"/>
        <end position="958"/>
    </location>
</feature>
<dbReference type="InterPro" id="IPR027417">
    <property type="entry name" value="P-loop_NTPase"/>
</dbReference>
<feature type="compositionally biased region" description="Low complexity" evidence="1">
    <location>
        <begin position="338"/>
        <end position="356"/>
    </location>
</feature>
<feature type="compositionally biased region" description="Low complexity" evidence="1">
    <location>
        <begin position="143"/>
        <end position="169"/>
    </location>
</feature>
<evidence type="ECO:0000256" key="1">
    <source>
        <dbReference type="SAM" id="MobiDB-lite"/>
    </source>
</evidence>
<dbReference type="PANTHER" id="PTHR42698:SF1">
    <property type="entry name" value="GTPASE ERA, MITOCHONDRIAL"/>
    <property type="match status" value="1"/>
</dbReference>
<feature type="compositionally biased region" description="Basic and acidic residues" evidence="1">
    <location>
        <begin position="382"/>
        <end position="392"/>
    </location>
</feature>
<comment type="caution">
    <text evidence="4">The sequence shown here is derived from an EMBL/GenBank/DDBJ whole genome shotgun (WGS) entry which is preliminary data.</text>
</comment>
<dbReference type="PANTHER" id="PTHR42698">
    <property type="entry name" value="GTPASE ERA"/>
    <property type="match status" value="1"/>
</dbReference>
<dbReference type="RefSeq" id="WP_203660245.1">
    <property type="nucleotide sequence ID" value="NZ_BAAAZM010000007.1"/>
</dbReference>
<feature type="compositionally biased region" description="Gly residues" evidence="1">
    <location>
        <begin position="315"/>
        <end position="337"/>
    </location>
</feature>
<feature type="transmembrane region" description="Helical" evidence="2">
    <location>
        <begin position="893"/>
        <end position="917"/>
    </location>
</feature>
<dbReference type="GO" id="GO:0019843">
    <property type="term" value="F:rRNA binding"/>
    <property type="evidence" value="ECO:0007669"/>
    <property type="project" value="TreeGrafter"/>
</dbReference>
<feature type="compositionally biased region" description="Gly residues" evidence="1">
    <location>
        <begin position="215"/>
        <end position="234"/>
    </location>
</feature>
<feature type="compositionally biased region" description="Low complexity" evidence="1">
    <location>
        <begin position="115"/>
        <end position="124"/>
    </location>
</feature>
<dbReference type="GO" id="GO:0005525">
    <property type="term" value="F:GTP binding"/>
    <property type="evidence" value="ECO:0007669"/>
    <property type="project" value="InterPro"/>
</dbReference>
<evidence type="ECO:0000259" key="3">
    <source>
        <dbReference type="Pfam" id="PF01926"/>
    </source>
</evidence>
<dbReference type="InterPro" id="IPR005662">
    <property type="entry name" value="GTPase_Era-like"/>
</dbReference>
<keyword evidence="2" id="KW-0812">Transmembrane</keyword>
<dbReference type="Pfam" id="PF01926">
    <property type="entry name" value="MMR_HSR1"/>
    <property type="match status" value="1"/>
</dbReference>
<reference evidence="4" key="1">
    <citation type="submission" date="2021-01" db="EMBL/GenBank/DDBJ databases">
        <title>Whole genome shotgun sequence of Actinocatenispora rupis NBRC 107355.</title>
        <authorList>
            <person name="Komaki H."/>
            <person name="Tamura T."/>
        </authorList>
    </citation>
    <scope>NUCLEOTIDE SEQUENCE</scope>
    <source>
        <strain evidence="4">NBRC 107355</strain>
    </source>
</reference>
<keyword evidence="2" id="KW-0472">Membrane</keyword>
<feature type="region of interest" description="Disordered" evidence="1">
    <location>
        <begin position="1"/>
        <end position="471"/>
    </location>
</feature>
<dbReference type="SUPFAM" id="SSF52540">
    <property type="entry name" value="P-loop containing nucleoside triphosphate hydrolases"/>
    <property type="match status" value="1"/>
</dbReference>
<dbReference type="GO" id="GO:0000028">
    <property type="term" value="P:ribosomal small subunit assembly"/>
    <property type="evidence" value="ECO:0007669"/>
    <property type="project" value="TreeGrafter"/>
</dbReference>
<dbReference type="GO" id="GO:0043024">
    <property type="term" value="F:ribosomal small subunit binding"/>
    <property type="evidence" value="ECO:0007669"/>
    <property type="project" value="TreeGrafter"/>
</dbReference>
<protein>
    <recommendedName>
        <fullName evidence="3">G domain-containing protein</fullName>
    </recommendedName>
</protein>
<keyword evidence="5" id="KW-1185">Reference proteome</keyword>
<dbReference type="Gene3D" id="3.40.50.300">
    <property type="entry name" value="P-loop containing nucleotide triphosphate hydrolases"/>
    <property type="match status" value="1"/>
</dbReference>
<name>A0A8J3J2G8_9ACTN</name>
<proteinExistence type="predicted"/>
<evidence type="ECO:0000313" key="5">
    <source>
        <dbReference type="Proteomes" id="UP000612808"/>
    </source>
</evidence>
<keyword evidence="2" id="KW-1133">Transmembrane helix</keyword>
<dbReference type="EMBL" id="BOMB01000023">
    <property type="protein sequence ID" value="GID13350.1"/>
    <property type="molecule type" value="Genomic_DNA"/>
</dbReference>
<evidence type="ECO:0000256" key="2">
    <source>
        <dbReference type="SAM" id="Phobius"/>
    </source>
</evidence>
<evidence type="ECO:0000313" key="4">
    <source>
        <dbReference type="EMBL" id="GID13350.1"/>
    </source>
</evidence>
<feature type="domain" description="G" evidence="3">
    <location>
        <begin position="519"/>
        <end position="641"/>
    </location>
</feature>
<feature type="compositionally biased region" description="Gly residues" evidence="1">
    <location>
        <begin position="170"/>
        <end position="179"/>
    </location>
</feature>
<dbReference type="AlphaFoldDB" id="A0A8J3J2G8"/>